<dbReference type="CDD" id="cd01562">
    <property type="entry name" value="Thr-dehyd"/>
    <property type="match status" value="1"/>
</dbReference>
<dbReference type="InterPro" id="IPR000634">
    <property type="entry name" value="Ser/Thr_deHydtase_PyrdxlP-BS"/>
</dbReference>
<dbReference type="PANTHER" id="PTHR48078">
    <property type="entry name" value="THREONINE DEHYDRATASE, MITOCHONDRIAL-RELATED"/>
    <property type="match status" value="1"/>
</dbReference>
<evidence type="ECO:0000256" key="1">
    <source>
        <dbReference type="ARBA" id="ARBA00001274"/>
    </source>
</evidence>
<dbReference type="NCBIfam" id="TIGR02079">
    <property type="entry name" value="THD1"/>
    <property type="match status" value="1"/>
</dbReference>
<dbReference type="InterPro" id="IPR045865">
    <property type="entry name" value="ACT-like_dom_sf"/>
</dbReference>
<dbReference type="RefSeq" id="WP_126615116.1">
    <property type="nucleotide sequence ID" value="NZ_CP034562.1"/>
</dbReference>
<evidence type="ECO:0000256" key="7">
    <source>
        <dbReference type="ARBA" id="ARBA00022624"/>
    </source>
</evidence>
<dbReference type="NCBIfam" id="NF006390">
    <property type="entry name" value="PRK08639.1"/>
    <property type="match status" value="1"/>
</dbReference>
<dbReference type="UniPathway" id="UPA00047">
    <property type="reaction ID" value="UER00054"/>
</dbReference>
<dbReference type="PANTHER" id="PTHR48078:SF11">
    <property type="entry name" value="THREONINE DEHYDRATASE, MITOCHONDRIAL"/>
    <property type="match status" value="1"/>
</dbReference>
<comment type="pathway">
    <text evidence="3 12">Amino-acid biosynthesis; L-isoleucine biosynthesis; 2-oxobutanoate from L-threonine: step 1/1.</text>
</comment>
<evidence type="ECO:0000256" key="6">
    <source>
        <dbReference type="ARBA" id="ARBA00022605"/>
    </source>
</evidence>
<dbReference type="InterPro" id="IPR011820">
    <property type="entry name" value="IlvA"/>
</dbReference>
<keyword evidence="9 12" id="KW-0456">Lyase</keyword>
<dbReference type="EC" id="4.3.1.19" evidence="12"/>
<keyword evidence="15" id="KW-1185">Reference proteome</keyword>
<comment type="catalytic activity">
    <reaction evidence="1 12">
        <text>L-threonine = 2-oxobutanoate + NH4(+)</text>
        <dbReference type="Rhea" id="RHEA:22108"/>
        <dbReference type="ChEBI" id="CHEBI:16763"/>
        <dbReference type="ChEBI" id="CHEBI:28938"/>
        <dbReference type="ChEBI" id="CHEBI:57926"/>
        <dbReference type="EC" id="4.3.1.19"/>
    </reaction>
</comment>
<dbReference type="GO" id="GO:0030170">
    <property type="term" value="F:pyridoxal phosphate binding"/>
    <property type="evidence" value="ECO:0007669"/>
    <property type="project" value="InterPro"/>
</dbReference>
<dbReference type="PROSITE" id="PS51672">
    <property type="entry name" value="ACT_LIKE"/>
    <property type="match status" value="1"/>
</dbReference>
<evidence type="ECO:0000256" key="8">
    <source>
        <dbReference type="ARBA" id="ARBA00022898"/>
    </source>
</evidence>
<keyword evidence="10 12" id="KW-0100">Branched-chain amino acid biosynthesis</keyword>
<evidence type="ECO:0000256" key="3">
    <source>
        <dbReference type="ARBA" id="ARBA00004810"/>
    </source>
</evidence>
<comment type="subunit">
    <text evidence="5 12">Homotetramer.</text>
</comment>
<dbReference type="GO" id="GO:0009097">
    <property type="term" value="P:isoleucine biosynthetic process"/>
    <property type="evidence" value="ECO:0007669"/>
    <property type="project" value="UniProtKB-UniRule"/>
</dbReference>
<dbReference type="Pfam" id="PF00585">
    <property type="entry name" value="Thr_dehydrat_C"/>
    <property type="match status" value="1"/>
</dbReference>
<reference evidence="14 15" key="1">
    <citation type="submission" date="2018-12" db="EMBL/GenBank/DDBJ databases">
        <title>Flammeovirga pectinis sp. nov., isolated from the gut of the Korean scallop, Patinopecten yessoensis.</title>
        <authorList>
            <person name="Bae J.-W."/>
            <person name="Jeong Y.-S."/>
            <person name="Kang W."/>
        </authorList>
    </citation>
    <scope>NUCLEOTIDE SEQUENCE [LARGE SCALE GENOMIC DNA]</scope>
    <source>
        <strain evidence="14 15">L12M1</strain>
    </source>
</reference>
<evidence type="ECO:0000256" key="4">
    <source>
        <dbReference type="ARBA" id="ARBA00010869"/>
    </source>
</evidence>
<evidence type="ECO:0000256" key="5">
    <source>
        <dbReference type="ARBA" id="ARBA00011881"/>
    </source>
</evidence>
<evidence type="ECO:0000313" key="14">
    <source>
        <dbReference type="EMBL" id="AZQ63026.1"/>
    </source>
</evidence>
<keyword evidence="8 12" id="KW-0663">Pyridoxal phosphate</keyword>
<gene>
    <name evidence="12 14" type="primary">ilvA</name>
    <name evidence="14" type="ORF">EI427_12505</name>
</gene>
<organism evidence="14 15">
    <name type="scientific">Flammeovirga pectinis</name>
    <dbReference type="NCBI Taxonomy" id="2494373"/>
    <lineage>
        <taxon>Bacteria</taxon>
        <taxon>Pseudomonadati</taxon>
        <taxon>Bacteroidota</taxon>
        <taxon>Cytophagia</taxon>
        <taxon>Cytophagales</taxon>
        <taxon>Flammeovirgaceae</taxon>
        <taxon>Flammeovirga</taxon>
    </lineage>
</organism>
<keyword evidence="6 12" id="KW-0028">Amino-acid biosynthesis</keyword>
<name>A0A3S9P492_9BACT</name>
<dbReference type="EMBL" id="CP034562">
    <property type="protein sequence ID" value="AZQ63026.1"/>
    <property type="molecule type" value="Genomic_DNA"/>
</dbReference>
<protein>
    <recommendedName>
        <fullName evidence="12">L-threonine dehydratase</fullName>
        <ecNumber evidence="12">4.3.1.19</ecNumber>
    </recommendedName>
    <alternativeName>
        <fullName evidence="12">Threonine deaminase</fullName>
    </alternativeName>
</protein>
<dbReference type="Proteomes" id="UP000267268">
    <property type="component" value="Chromosome 1"/>
</dbReference>
<dbReference type="SUPFAM" id="SSF55021">
    <property type="entry name" value="ACT-like"/>
    <property type="match status" value="1"/>
</dbReference>
<dbReference type="InterPro" id="IPR036052">
    <property type="entry name" value="TrpB-like_PALP_sf"/>
</dbReference>
<dbReference type="SUPFAM" id="SSF53686">
    <property type="entry name" value="Tryptophan synthase beta subunit-like PLP-dependent enzymes"/>
    <property type="match status" value="1"/>
</dbReference>
<evidence type="ECO:0000256" key="2">
    <source>
        <dbReference type="ARBA" id="ARBA00001933"/>
    </source>
</evidence>
<evidence type="ECO:0000313" key="15">
    <source>
        <dbReference type="Proteomes" id="UP000267268"/>
    </source>
</evidence>
<dbReference type="GO" id="GO:0003941">
    <property type="term" value="F:L-serine ammonia-lyase activity"/>
    <property type="evidence" value="ECO:0007669"/>
    <property type="project" value="TreeGrafter"/>
</dbReference>
<comment type="function">
    <text evidence="11 12">Catalyzes the anaerobic formation of alpha-ketobutyrate and ammonia from threonine in a two-step reaction. The first step involved a dehydration of threonine and a production of enamine intermediates (aminocrotonate), which tautomerizes to its imine form (iminobutyrate). Both intermediates are unstable and short-lived. The second step is the nonenzymatic hydrolysis of the enamine/imine intermediates to form 2-ketobutyrate and free ammonia. In the low water environment of the cell, the second step is accelerated by RidA.</text>
</comment>
<accession>A0A3S9P492</accession>
<evidence type="ECO:0000256" key="10">
    <source>
        <dbReference type="ARBA" id="ARBA00023304"/>
    </source>
</evidence>
<dbReference type="GO" id="GO:0006565">
    <property type="term" value="P:L-serine catabolic process"/>
    <property type="evidence" value="ECO:0007669"/>
    <property type="project" value="TreeGrafter"/>
</dbReference>
<proteinExistence type="inferred from homology"/>
<dbReference type="PROSITE" id="PS00165">
    <property type="entry name" value="DEHYDRATASE_SER_THR"/>
    <property type="match status" value="1"/>
</dbReference>
<dbReference type="InterPro" id="IPR001926">
    <property type="entry name" value="TrpB-like_PALP"/>
</dbReference>
<evidence type="ECO:0000256" key="9">
    <source>
        <dbReference type="ARBA" id="ARBA00023239"/>
    </source>
</evidence>
<dbReference type="CDD" id="cd04907">
    <property type="entry name" value="ACT_ThrD-I_2"/>
    <property type="match status" value="1"/>
</dbReference>
<dbReference type="GO" id="GO:0006567">
    <property type="term" value="P:L-threonine catabolic process"/>
    <property type="evidence" value="ECO:0007669"/>
    <property type="project" value="TreeGrafter"/>
</dbReference>
<feature type="domain" description="ACT-like" evidence="13">
    <location>
        <begin position="339"/>
        <end position="413"/>
    </location>
</feature>
<dbReference type="Pfam" id="PF00291">
    <property type="entry name" value="PALP"/>
    <property type="match status" value="1"/>
</dbReference>
<comment type="similarity">
    <text evidence="4 12">Belongs to the serine/threonine dehydratase family.</text>
</comment>
<evidence type="ECO:0000259" key="13">
    <source>
        <dbReference type="PROSITE" id="PS51672"/>
    </source>
</evidence>
<evidence type="ECO:0000256" key="12">
    <source>
        <dbReference type="RuleBase" id="RU362012"/>
    </source>
</evidence>
<dbReference type="OrthoDB" id="9811476at2"/>
<dbReference type="KEGG" id="fll:EI427_12505"/>
<dbReference type="InterPro" id="IPR050147">
    <property type="entry name" value="Ser/Thr_Dehydratase"/>
</dbReference>
<dbReference type="AlphaFoldDB" id="A0A3S9P492"/>
<keyword evidence="7 12" id="KW-0412">Isoleucine biosynthesis</keyword>
<comment type="cofactor">
    <cofactor evidence="2 12">
        <name>pyridoxal 5'-phosphate</name>
        <dbReference type="ChEBI" id="CHEBI:597326"/>
    </cofactor>
</comment>
<dbReference type="Gene3D" id="3.40.50.1100">
    <property type="match status" value="2"/>
</dbReference>
<evidence type="ECO:0000256" key="11">
    <source>
        <dbReference type="ARBA" id="ARBA00025527"/>
    </source>
</evidence>
<dbReference type="FunFam" id="3.40.50.1100:FF:000007">
    <property type="entry name" value="L-threonine dehydratase catabolic TdcB"/>
    <property type="match status" value="1"/>
</dbReference>
<dbReference type="GO" id="GO:0004794">
    <property type="term" value="F:threonine deaminase activity"/>
    <property type="evidence" value="ECO:0007669"/>
    <property type="project" value="UniProtKB-UniRule"/>
</dbReference>
<dbReference type="InterPro" id="IPR001721">
    <property type="entry name" value="TD_ACT-like"/>
</dbReference>
<sequence length="422" mass="47501">MQETEEFVDLPTVESIVKAHRKLKDVVTRTPLMRNLNLSERYQADIWLKREDLQIVRSYKLRGAYNKISSLTEEEQHRGIVCASAGNHAQGVAYSCKLLGIHGVIYMPAPTPKQKVSQVRMWGKDKVEVVLIGDTFDDAYAAAMKRCEEESRVFIHPFDDPKVIEGQGTVGLEILEDAKEEIDYLVMPIGGGGLSSGVGSYFQQISPATKIYGVEPEGAPAMKESIVQDRVVTLDKIEKFVDGAAVQRVGDNTFRIAKQFLEDVILVPEGKVCSTILRLYNEDAIVVEPAGALSISALDAIKDEIKGKKVVCVVSGSNNDIGRMEEIKQRSLLYEGYKHYFMIRFPQRAGALREYLIEILGPNDDICHFEYTKKVNREKAPAIVGIEVKSPEDFDALMIRMEKRGYKFELLNENEDMFHFLI</sequence>